<sequence length="168" mass="19730">MNINLPASIIEILNNSEYRENYFISKYEQDEIISLYEKYGFQLNNSLIELISVFGNRVIYYCNNSIPNRTDEYELNFSIDKVLGKFKKRNLLLMDIQYYCAMLNIESLIPIAVRPSGPLTYYITAKESIYAIIDTIILVYEGSNLWNSIERVFQGKYTKLELTKVENR</sequence>
<accession>A0A3P2A1D0</accession>
<proteinExistence type="predicted"/>
<organism evidence="1 2">
    <name type="scientific">Conchiformibius steedae</name>
    <dbReference type="NCBI Taxonomy" id="153493"/>
    <lineage>
        <taxon>Bacteria</taxon>
        <taxon>Pseudomonadati</taxon>
        <taxon>Pseudomonadota</taxon>
        <taxon>Betaproteobacteria</taxon>
        <taxon>Neisseriales</taxon>
        <taxon>Neisseriaceae</taxon>
        <taxon>Conchiformibius</taxon>
    </lineage>
</organism>
<evidence type="ECO:0008006" key="3">
    <source>
        <dbReference type="Google" id="ProtNLM"/>
    </source>
</evidence>
<dbReference type="AlphaFoldDB" id="A0A3P2A1D0"/>
<protein>
    <recommendedName>
        <fullName evidence="3">SMI1/KNR4 family protein</fullName>
    </recommendedName>
</protein>
<evidence type="ECO:0000313" key="2">
    <source>
        <dbReference type="Proteomes" id="UP000269923"/>
    </source>
</evidence>
<dbReference type="Proteomes" id="UP000269923">
    <property type="component" value="Unassembled WGS sequence"/>
</dbReference>
<keyword evidence="2" id="KW-1185">Reference proteome</keyword>
<gene>
    <name evidence="1" type="ORF">EII21_09770</name>
</gene>
<comment type="caution">
    <text evidence="1">The sequence shown here is derived from an EMBL/GenBank/DDBJ whole genome shotgun (WGS) entry which is preliminary data.</text>
</comment>
<dbReference type="EMBL" id="RQYC01000022">
    <property type="protein sequence ID" value="RRD89129.1"/>
    <property type="molecule type" value="Genomic_DNA"/>
</dbReference>
<dbReference type="OrthoDB" id="1030956at2"/>
<evidence type="ECO:0000313" key="1">
    <source>
        <dbReference type="EMBL" id="RRD89129.1"/>
    </source>
</evidence>
<dbReference type="RefSeq" id="WP_124796020.1">
    <property type="nucleotide sequence ID" value="NZ_RQYC01000022.1"/>
</dbReference>
<name>A0A3P2A1D0_9NEIS</name>
<reference evidence="1 2" key="1">
    <citation type="submission" date="2018-11" db="EMBL/GenBank/DDBJ databases">
        <title>Genomes From Bacteria Associated with the Canine Oral Cavity: a Test Case for Automated Genome-Based Taxonomic Assignment.</title>
        <authorList>
            <person name="Coil D.A."/>
            <person name="Jospin G."/>
            <person name="Darling A.E."/>
            <person name="Wallis C."/>
            <person name="Davis I.J."/>
            <person name="Harris S."/>
            <person name="Eisen J.A."/>
            <person name="Holcombe L.J."/>
            <person name="O'Flynn C."/>
        </authorList>
    </citation>
    <scope>NUCLEOTIDE SEQUENCE [LARGE SCALE GENOMIC DNA]</scope>
    <source>
        <strain evidence="1 2">COT-280</strain>
    </source>
</reference>